<dbReference type="RefSeq" id="XP_009768037.1">
    <property type="nucleotide sequence ID" value="XM_009769735.1"/>
</dbReference>
<accession>A0A1U7VIZ0</accession>
<sequence>MQIGPKPESLACVINLPGSPKNSRSITEYLQAIRSLSDELATASAHVSNSELIVKILSGLGPEFREIFVAIRSRDTTVTYEELYEKLLDHELFVRHEESKKNSSLITAAPPNNANTNVIRCQLCNKIGHIMSVCRSKSHNYFEAKDNYISGFTTTANPWIIDSCATHNITTAPHNFQEYHGNEDVSMGDGNKIHITHTGSTQLKA</sequence>
<keyword evidence="1" id="KW-1185">Reference proteome</keyword>
<dbReference type="Pfam" id="PF14223">
    <property type="entry name" value="Retrotran_gag_2"/>
    <property type="match status" value="1"/>
</dbReference>
<dbReference type="PANTHER" id="PTHR47481:SF21">
    <property type="entry name" value="BASIC-LEUCINE ZIPPER TRANSCRIPTION FACTOR Q-RELATED"/>
    <property type="match status" value="1"/>
</dbReference>
<reference evidence="2" key="2">
    <citation type="submission" date="2025-08" db="UniProtKB">
        <authorList>
            <consortium name="RefSeq"/>
        </authorList>
    </citation>
    <scope>IDENTIFICATION</scope>
    <source>
        <tissue evidence="2">Leaf</tissue>
    </source>
</reference>
<dbReference type="Proteomes" id="UP000189701">
    <property type="component" value="Unplaced"/>
</dbReference>
<reference evidence="1" key="1">
    <citation type="journal article" date="2013" name="Genome Biol.">
        <title>Reference genomes and transcriptomes of Nicotiana sylvestris and Nicotiana tomentosiformis.</title>
        <authorList>
            <person name="Sierro N."/>
            <person name="Battey J.N."/>
            <person name="Ouadi S."/>
            <person name="Bovet L."/>
            <person name="Goepfert S."/>
            <person name="Bakaher N."/>
            <person name="Peitsch M.C."/>
            <person name="Ivanov N.V."/>
        </authorList>
    </citation>
    <scope>NUCLEOTIDE SEQUENCE [LARGE SCALE GENOMIC DNA]</scope>
</reference>
<evidence type="ECO:0000313" key="1">
    <source>
        <dbReference type="Proteomes" id="UP000189701"/>
    </source>
</evidence>
<organism evidence="1 2">
    <name type="scientific">Nicotiana sylvestris</name>
    <name type="common">Wood tobacco</name>
    <name type="synonym">South American tobacco</name>
    <dbReference type="NCBI Taxonomy" id="4096"/>
    <lineage>
        <taxon>Eukaryota</taxon>
        <taxon>Viridiplantae</taxon>
        <taxon>Streptophyta</taxon>
        <taxon>Embryophyta</taxon>
        <taxon>Tracheophyta</taxon>
        <taxon>Spermatophyta</taxon>
        <taxon>Magnoliopsida</taxon>
        <taxon>eudicotyledons</taxon>
        <taxon>Gunneridae</taxon>
        <taxon>Pentapetalae</taxon>
        <taxon>asterids</taxon>
        <taxon>lamiids</taxon>
        <taxon>Solanales</taxon>
        <taxon>Solanaceae</taxon>
        <taxon>Nicotianoideae</taxon>
        <taxon>Nicotianeae</taxon>
        <taxon>Nicotiana</taxon>
    </lineage>
</organism>
<name>A0A1U7VIZ0_NICSY</name>
<dbReference type="OrthoDB" id="1912561at2759"/>
<evidence type="ECO:0000313" key="2">
    <source>
        <dbReference type="RefSeq" id="XP_009768037.1"/>
    </source>
</evidence>
<dbReference type="PANTHER" id="PTHR47481">
    <property type="match status" value="1"/>
</dbReference>
<dbReference type="eggNOG" id="KOG0017">
    <property type="taxonomic scope" value="Eukaryota"/>
</dbReference>
<dbReference type="AlphaFoldDB" id="A0A1U7VIZ0"/>
<gene>
    <name evidence="2" type="primary">LOC104219103</name>
</gene>
<proteinExistence type="predicted"/>
<protein>
    <submittedName>
        <fullName evidence="2">Uncharacterized protein LOC104219103</fullName>
    </submittedName>
</protein>